<accession>A0A7G9YT43</accession>
<evidence type="ECO:0000256" key="2">
    <source>
        <dbReference type="ARBA" id="ARBA00023167"/>
    </source>
</evidence>
<reference evidence="5" key="1">
    <citation type="submission" date="2020-06" db="EMBL/GenBank/DDBJ databases">
        <title>Unique genomic features of the anaerobic methanotrophic archaea.</title>
        <authorList>
            <person name="Chadwick G.L."/>
            <person name="Skennerton C.T."/>
            <person name="Laso-Perez R."/>
            <person name="Leu A.O."/>
            <person name="Speth D.R."/>
            <person name="Yu H."/>
            <person name="Morgan-Lang C."/>
            <person name="Hatzenpichler R."/>
            <person name="Goudeau D."/>
            <person name="Malmstrom R."/>
            <person name="Brazelton W.J."/>
            <person name="Woyke T."/>
            <person name="Hallam S.J."/>
            <person name="Tyson G.W."/>
            <person name="Wegener G."/>
            <person name="Boetius A."/>
            <person name="Orphan V."/>
        </authorList>
    </citation>
    <scope>NUCLEOTIDE SEQUENCE</scope>
</reference>
<dbReference type="GO" id="GO:0004414">
    <property type="term" value="F:homoserine O-acetyltransferase activity"/>
    <property type="evidence" value="ECO:0007669"/>
    <property type="project" value="UniProtKB-EC"/>
</dbReference>
<protein>
    <submittedName>
        <fullName evidence="5">Homoserine O-acetyltransferase</fullName>
        <ecNumber evidence="5">2.3.1.31</ecNumber>
    </submittedName>
</protein>
<dbReference type="InterPro" id="IPR000644">
    <property type="entry name" value="CBS_dom"/>
</dbReference>
<evidence type="ECO:0000313" key="5">
    <source>
        <dbReference type="EMBL" id="QNO51177.1"/>
    </source>
</evidence>
<evidence type="ECO:0000256" key="1">
    <source>
        <dbReference type="ARBA" id="ARBA00023122"/>
    </source>
</evidence>
<gene>
    <name evidence="5" type="primary">metXA_1</name>
    <name evidence="5" type="ORF">NIPIMIJO_00017</name>
</gene>
<keyword evidence="1 3" id="KW-0129">CBS domain</keyword>
<keyword evidence="2" id="KW-0486">Methionine biosynthesis</keyword>
<dbReference type="SMART" id="SM00116">
    <property type="entry name" value="CBS"/>
    <property type="match status" value="2"/>
</dbReference>
<keyword evidence="5" id="KW-0808">Transferase</keyword>
<feature type="domain" description="CBS" evidence="4">
    <location>
        <begin position="77"/>
        <end position="138"/>
    </location>
</feature>
<dbReference type="InterPro" id="IPR046342">
    <property type="entry name" value="CBS_dom_sf"/>
</dbReference>
<dbReference type="Gene3D" id="3.10.580.10">
    <property type="entry name" value="CBS-domain"/>
    <property type="match status" value="1"/>
</dbReference>
<feature type="domain" description="CBS" evidence="4">
    <location>
        <begin position="12"/>
        <end position="67"/>
    </location>
</feature>
<name>A0A7G9YT43_9EURY</name>
<evidence type="ECO:0000256" key="3">
    <source>
        <dbReference type="PROSITE-ProRule" id="PRU00703"/>
    </source>
</evidence>
<dbReference type="PANTHER" id="PTHR43080:SF2">
    <property type="entry name" value="CBS DOMAIN-CONTAINING PROTEIN"/>
    <property type="match status" value="1"/>
</dbReference>
<dbReference type="EC" id="2.3.1.31" evidence="5"/>
<organism evidence="5">
    <name type="scientific">Candidatus Methanophagaceae archaeon ANME-1 ERB6</name>
    <dbReference type="NCBI Taxonomy" id="2759912"/>
    <lineage>
        <taxon>Archaea</taxon>
        <taxon>Methanobacteriati</taxon>
        <taxon>Methanobacteriota</taxon>
        <taxon>Stenosarchaea group</taxon>
        <taxon>Methanomicrobia</taxon>
        <taxon>Candidatus Methanophagales</taxon>
        <taxon>Candidatus Methanophagaceae</taxon>
    </lineage>
</organism>
<keyword evidence="2" id="KW-0028">Amino-acid biosynthesis</keyword>
<dbReference type="InterPro" id="IPR051257">
    <property type="entry name" value="Diverse_CBS-Domain"/>
</dbReference>
<dbReference type="AlphaFoldDB" id="A0A7G9YT43"/>
<dbReference type="SUPFAM" id="SSF54631">
    <property type="entry name" value="CBS-domain pair"/>
    <property type="match status" value="1"/>
</dbReference>
<dbReference type="Pfam" id="PF00571">
    <property type="entry name" value="CBS"/>
    <property type="match status" value="2"/>
</dbReference>
<proteinExistence type="predicted"/>
<dbReference type="PROSITE" id="PS51371">
    <property type="entry name" value="CBS"/>
    <property type="match status" value="2"/>
</dbReference>
<dbReference type="GO" id="GO:0009086">
    <property type="term" value="P:methionine biosynthetic process"/>
    <property type="evidence" value="ECO:0007669"/>
    <property type="project" value="UniProtKB-KW"/>
</dbReference>
<sequence length="138" mass="15035">MGVEVLDVRDIMTPQVVTEDEETPISKISKDMEISGIGCVVITSKGKPAGIITDRDIAIKVIMGNRIPGEIKAKEVMDSPLITIEPDASVEKACELLAEKGIRRLPVIEEDMLVGIISVRNILSRNPTCVSKFYPATE</sequence>
<evidence type="ECO:0000259" key="4">
    <source>
        <dbReference type="PROSITE" id="PS51371"/>
    </source>
</evidence>
<dbReference type="EMBL" id="MT631462">
    <property type="protein sequence ID" value="QNO51177.1"/>
    <property type="molecule type" value="Genomic_DNA"/>
</dbReference>
<keyword evidence="5" id="KW-0012">Acyltransferase</keyword>
<dbReference type="PANTHER" id="PTHR43080">
    <property type="entry name" value="CBS DOMAIN-CONTAINING PROTEIN CBSX3, MITOCHONDRIAL"/>
    <property type="match status" value="1"/>
</dbReference>